<dbReference type="InterPro" id="IPR036237">
    <property type="entry name" value="Xyl_isomerase-like_sf"/>
</dbReference>
<dbReference type="EMBL" id="CP048877">
    <property type="protein sequence ID" value="QIJ70752.1"/>
    <property type="molecule type" value="Genomic_DNA"/>
</dbReference>
<name>A0A6G7PSX6_9BACT</name>
<evidence type="ECO:0000313" key="1">
    <source>
        <dbReference type="EMBL" id="QIJ70752.1"/>
    </source>
</evidence>
<sequence length="328" mass="38354">MPLELLSLSTYGEHLSLFESGIIEEIKEEFALDGLEILPIGNPPSDIADITTGVHLPFQPVWLPFWFEDRNYLREVFPGEENLGHFFGGSQKKDFIQLVRDWLKKSLRLKPQYLVFHAANCNLEEVFSLCHRYDKKTVLREVANLVNEALAEPLRETTILLLFENLWWPGLTLREPWEVDYLFGRLKIPKEQLGIMLDVGHLLNTRGGTVSEEEAIGWLQAFLTQMPSEIRKSILGVHLHLSLSRPELWRPDERGLSKLFQLKDPLKRYRLARERVAKMDEHRPFRQGKIAEIINYLGPKYLVHEFRYTNSRELRWGLKSQKEALGWQ</sequence>
<keyword evidence="2" id="KW-1185">Reference proteome</keyword>
<dbReference type="RefSeq" id="WP_166030975.1">
    <property type="nucleotide sequence ID" value="NZ_CP048877.1"/>
</dbReference>
<dbReference type="SUPFAM" id="SSF51658">
    <property type="entry name" value="Xylose isomerase-like"/>
    <property type="match status" value="1"/>
</dbReference>
<proteinExistence type="predicted"/>
<dbReference type="KEGG" id="tav:G4V39_00035"/>
<accession>A0A6G7PSX6</accession>
<organism evidence="1 2">
    <name type="scientific">Thermosulfuriphilus ammonigenes</name>
    <dbReference type="NCBI Taxonomy" id="1936021"/>
    <lineage>
        <taxon>Bacteria</taxon>
        <taxon>Pseudomonadati</taxon>
        <taxon>Thermodesulfobacteriota</taxon>
        <taxon>Thermodesulfobacteria</taxon>
        <taxon>Thermodesulfobacteriales</taxon>
        <taxon>Thermodesulfobacteriaceae</taxon>
        <taxon>Thermosulfuriphilus</taxon>
    </lineage>
</organism>
<dbReference type="Gene3D" id="3.20.20.150">
    <property type="entry name" value="Divalent-metal-dependent TIM barrel enzymes"/>
    <property type="match status" value="1"/>
</dbReference>
<evidence type="ECO:0000313" key="2">
    <source>
        <dbReference type="Proteomes" id="UP000502179"/>
    </source>
</evidence>
<reference evidence="1 2" key="1">
    <citation type="submission" date="2020-02" db="EMBL/GenBank/DDBJ databases">
        <title>Genome analysis of Thermosulfuriphilus ammonigenes ST65T, an anaerobic thermophilic chemolithoautotrophic bacterium isolated from a deep-sea hydrothermal vent.</title>
        <authorList>
            <person name="Slobodkina G."/>
            <person name="Allioux M."/>
            <person name="Merkel A."/>
            <person name="Alain K."/>
            <person name="Jebbar M."/>
            <person name="Slobodkin A."/>
        </authorList>
    </citation>
    <scope>NUCLEOTIDE SEQUENCE [LARGE SCALE GENOMIC DNA]</scope>
    <source>
        <strain evidence="1 2">ST65</strain>
    </source>
</reference>
<dbReference type="AlphaFoldDB" id="A0A6G7PSX6"/>
<protein>
    <submittedName>
        <fullName evidence="1">Uncharacterized protein</fullName>
    </submittedName>
</protein>
<dbReference type="Proteomes" id="UP000502179">
    <property type="component" value="Chromosome"/>
</dbReference>
<gene>
    <name evidence="1" type="ORF">G4V39_00035</name>
</gene>